<dbReference type="GO" id="GO:0006310">
    <property type="term" value="P:DNA recombination"/>
    <property type="evidence" value="ECO:0007669"/>
    <property type="project" value="UniProtKB-KW"/>
</dbReference>
<feature type="domain" description="Core-binding (CB)" evidence="7">
    <location>
        <begin position="5"/>
        <end position="83"/>
    </location>
</feature>
<dbReference type="Gene3D" id="1.10.150.130">
    <property type="match status" value="1"/>
</dbReference>
<dbReference type="SUPFAM" id="SSF56349">
    <property type="entry name" value="DNA breaking-rejoining enzymes"/>
    <property type="match status" value="1"/>
</dbReference>
<dbReference type="InterPro" id="IPR013762">
    <property type="entry name" value="Integrase-like_cat_sf"/>
</dbReference>
<keyword evidence="4" id="KW-0233">DNA recombination</keyword>
<evidence type="ECO:0000256" key="1">
    <source>
        <dbReference type="ARBA" id="ARBA00008857"/>
    </source>
</evidence>
<evidence type="ECO:0000256" key="2">
    <source>
        <dbReference type="ARBA" id="ARBA00022908"/>
    </source>
</evidence>
<proteinExistence type="inferred from homology"/>
<dbReference type="InterPro" id="IPR050090">
    <property type="entry name" value="Tyrosine_recombinase_XerCD"/>
</dbReference>
<dbReference type="RefSeq" id="WP_151057220.1">
    <property type="nucleotide sequence ID" value="NZ_CP044222.1"/>
</dbReference>
<evidence type="ECO:0000256" key="3">
    <source>
        <dbReference type="ARBA" id="ARBA00023125"/>
    </source>
</evidence>
<dbReference type="InterPro" id="IPR011010">
    <property type="entry name" value="DNA_brk_join_enz"/>
</dbReference>
<dbReference type="Pfam" id="PF00589">
    <property type="entry name" value="Phage_integrase"/>
    <property type="match status" value="1"/>
</dbReference>
<dbReference type="Gene3D" id="1.10.443.10">
    <property type="entry name" value="Intergrase catalytic core"/>
    <property type="match status" value="1"/>
</dbReference>
<keyword evidence="9" id="KW-1185">Reference proteome</keyword>
<dbReference type="PANTHER" id="PTHR30349">
    <property type="entry name" value="PHAGE INTEGRASE-RELATED"/>
    <property type="match status" value="1"/>
</dbReference>
<dbReference type="Proteomes" id="UP000325606">
    <property type="component" value="Chromosome"/>
</dbReference>
<reference evidence="8 9" key="1">
    <citation type="submission" date="2019-09" db="EMBL/GenBank/DDBJ databases">
        <title>Nitrincola iocasae sp. nov., a bacterium isolated from the sediment collected at a cold seep field in South China Sea.</title>
        <authorList>
            <person name="Zhang H."/>
            <person name="Wang H."/>
            <person name="Li C."/>
        </authorList>
    </citation>
    <scope>NUCLEOTIDE SEQUENCE [LARGE SCALE GENOMIC DNA]</scope>
    <source>
        <strain evidence="8 9">KXZD1103</strain>
    </source>
</reference>
<dbReference type="EMBL" id="CP044222">
    <property type="protein sequence ID" value="QEW07616.1"/>
    <property type="molecule type" value="Genomic_DNA"/>
</dbReference>
<evidence type="ECO:0000313" key="9">
    <source>
        <dbReference type="Proteomes" id="UP000325606"/>
    </source>
</evidence>
<dbReference type="GO" id="GO:0015074">
    <property type="term" value="P:DNA integration"/>
    <property type="evidence" value="ECO:0007669"/>
    <property type="project" value="UniProtKB-KW"/>
</dbReference>
<evidence type="ECO:0000256" key="4">
    <source>
        <dbReference type="ARBA" id="ARBA00023172"/>
    </source>
</evidence>
<evidence type="ECO:0000259" key="7">
    <source>
        <dbReference type="PROSITE" id="PS51900"/>
    </source>
</evidence>
<dbReference type="PANTHER" id="PTHR30349:SF41">
    <property type="entry name" value="INTEGRASE_RECOMBINASE PROTEIN MJ0367-RELATED"/>
    <property type="match status" value="1"/>
</dbReference>
<dbReference type="InterPro" id="IPR002104">
    <property type="entry name" value="Integrase_catalytic"/>
</dbReference>
<keyword evidence="2" id="KW-0229">DNA integration</keyword>
<comment type="similarity">
    <text evidence="1">Belongs to the 'phage' integrase family.</text>
</comment>
<keyword evidence="3 5" id="KW-0238">DNA-binding</keyword>
<dbReference type="AlphaFoldDB" id="A0A5J6LH73"/>
<dbReference type="KEGG" id="nik:F5I99_14515"/>
<evidence type="ECO:0000313" key="8">
    <source>
        <dbReference type="EMBL" id="QEW07616.1"/>
    </source>
</evidence>
<sequence>MDDKVTFDELIELYTLEKNLRSSSNKLFISIVSRFSITIDAVYPDDVDRQAVLLWRKDFLKKIKPATINSYIAYLNSFYKFGIKNNYLKSKFSPFEGLSVKAPISNDRRLSDKKINRIFKFIDDNDVLFNRDPSWFWKTVVMVFYHTGMRVSQLIGLNNQDVDLVDGWIRLRAEHSKNYLEYKVPISDDLNRVLVDYISKRKRIANQFFNIHENRLKFDPKRKDYMNSDDVFYAFGLLSKSVGFRVTSHMFRHTLASDIIKSSGNVVYAQRLLGHLSVQTTTRYIHLDTEDLKETLNDCRK</sequence>
<name>A0A5J6LH73_9GAMM</name>
<dbReference type="InterPro" id="IPR010998">
    <property type="entry name" value="Integrase_recombinase_N"/>
</dbReference>
<dbReference type="InterPro" id="IPR044068">
    <property type="entry name" value="CB"/>
</dbReference>
<dbReference type="PROSITE" id="PS51898">
    <property type="entry name" value="TYR_RECOMBINASE"/>
    <property type="match status" value="1"/>
</dbReference>
<protein>
    <submittedName>
        <fullName evidence="8">Site-specific integrase</fullName>
    </submittedName>
</protein>
<accession>A0A5J6LH73</accession>
<gene>
    <name evidence="8" type="ORF">F5I99_14515</name>
</gene>
<evidence type="ECO:0000259" key="6">
    <source>
        <dbReference type="PROSITE" id="PS51898"/>
    </source>
</evidence>
<organism evidence="8 9">
    <name type="scientific">Nitrincola iocasae</name>
    <dbReference type="NCBI Taxonomy" id="2614693"/>
    <lineage>
        <taxon>Bacteria</taxon>
        <taxon>Pseudomonadati</taxon>
        <taxon>Pseudomonadota</taxon>
        <taxon>Gammaproteobacteria</taxon>
        <taxon>Oceanospirillales</taxon>
        <taxon>Oceanospirillaceae</taxon>
        <taxon>Nitrincola</taxon>
    </lineage>
</organism>
<dbReference type="PROSITE" id="PS51900">
    <property type="entry name" value="CB"/>
    <property type="match status" value="1"/>
</dbReference>
<dbReference type="GO" id="GO:0003677">
    <property type="term" value="F:DNA binding"/>
    <property type="evidence" value="ECO:0007669"/>
    <property type="project" value="UniProtKB-UniRule"/>
</dbReference>
<feature type="domain" description="Tyr recombinase" evidence="6">
    <location>
        <begin position="105"/>
        <end position="297"/>
    </location>
</feature>
<dbReference type="CDD" id="cd00397">
    <property type="entry name" value="DNA_BRE_C"/>
    <property type="match status" value="1"/>
</dbReference>
<evidence type="ECO:0000256" key="5">
    <source>
        <dbReference type="PROSITE-ProRule" id="PRU01248"/>
    </source>
</evidence>